<evidence type="ECO:0000256" key="2">
    <source>
        <dbReference type="ARBA" id="ARBA00004286"/>
    </source>
</evidence>
<sequence length="111" mass="12564">MARTKQTARRSTGGKSCCRRVFLTPAARRRAAILRDAVLGLSRPSLRRVARRGGVKRIRRTIYDDARASLRGFLVLVIRDAARYAGHGYRSTVTEMDVKYALMRSGMMLYT</sequence>
<dbReference type="GO" id="GO:0000786">
    <property type="term" value="C:nucleosome"/>
    <property type="evidence" value="ECO:0007669"/>
    <property type="project" value="UniProtKB-KW"/>
</dbReference>
<reference evidence="9" key="1">
    <citation type="submission" date="2020-05" db="EMBL/GenBank/DDBJ databases">
        <title>Mycena genomes resolve the evolution of fungal bioluminescence.</title>
        <authorList>
            <person name="Tsai I.J."/>
        </authorList>
    </citation>
    <scope>NUCLEOTIDE SEQUENCE</scope>
    <source>
        <strain evidence="9">110903Hualien_Pintung</strain>
    </source>
</reference>
<evidence type="ECO:0000256" key="6">
    <source>
        <dbReference type="ARBA" id="ARBA00023242"/>
    </source>
</evidence>
<protein>
    <recommendedName>
        <fullName evidence="8">Histone H4</fullName>
    </recommendedName>
</protein>
<comment type="subunit">
    <text evidence="8">The nucleosome is a histone octamer containing two molecules each of H2A, H2B, H3 and H4 assembled in one H3-H4 heterotetramer and two H2A-H2B heterodimers. The octamer wraps approximately 147 bp of DNA.</text>
</comment>
<evidence type="ECO:0000313" key="9">
    <source>
        <dbReference type="EMBL" id="KAF7317447.1"/>
    </source>
</evidence>
<comment type="similarity">
    <text evidence="3 8">Belongs to the histone H4 family.</text>
</comment>
<dbReference type="GO" id="GO:0046982">
    <property type="term" value="F:protein heterodimerization activity"/>
    <property type="evidence" value="ECO:0007669"/>
    <property type="project" value="InterPro"/>
</dbReference>
<dbReference type="InterPro" id="IPR001951">
    <property type="entry name" value="Histone_H4"/>
</dbReference>
<comment type="subcellular location">
    <subcellularLocation>
        <location evidence="2">Chromosome</location>
    </subcellularLocation>
    <subcellularLocation>
        <location evidence="1">Nucleus</location>
    </subcellularLocation>
</comment>
<keyword evidence="7 8" id="KW-0544">Nucleosome core</keyword>
<dbReference type="CDD" id="cd22912">
    <property type="entry name" value="HFD_H4"/>
    <property type="match status" value="1"/>
</dbReference>
<dbReference type="PRINTS" id="PR00623">
    <property type="entry name" value="HISTONEH4"/>
</dbReference>
<evidence type="ECO:0000256" key="8">
    <source>
        <dbReference type="RuleBase" id="RU000528"/>
    </source>
</evidence>
<evidence type="ECO:0000256" key="1">
    <source>
        <dbReference type="ARBA" id="ARBA00004123"/>
    </source>
</evidence>
<dbReference type="SMART" id="SM00417">
    <property type="entry name" value="H4"/>
    <property type="match status" value="1"/>
</dbReference>
<evidence type="ECO:0000256" key="3">
    <source>
        <dbReference type="ARBA" id="ARBA00006564"/>
    </source>
</evidence>
<keyword evidence="10" id="KW-1185">Reference proteome</keyword>
<dbReference type="SUPFAM" id="SSF47113">
    <property type="entry name" value="Histone-fold"/>
    <property type="match status" value="1"/>
</dbReference>
<keyword evidence="4 8" id="KW-0158">Chromosome</keyword>
<accession>A0A8H6WH46</accession>
<evidence type="ECO:0000256" key="5">
    <source>
        <dbReference type="ARBA" id="ARBA00023125"/>
    </source>
</evidence>
<dbReference type="EMBL" id="JACAZE010000005">
    <property type="protein sequence ID" value="KAF7317447.1"/>
    <property type="molecule type" value="Genomic_DNA"/>
</dbReference>
<dbReference type="GO" id="GO:0030527">
    <property type="term" value="F:structural constituent of chromatin"/>
    <property type="evidence" value="ECO:0007669"/>
    <property type="project" value="InterPro"/>
</dbReference>
<proteinExistence type="inferred from homology"/>
<evidence type="ECO:0000256" key="7">
    <source>
        <dbReference type="ARBA" id="ARBA00023269"/>
    </source>
</evidence>
<evidence type="ECO:0000256" key="4">
    <source>
        <dbReference type="ARBA" id="ARBA00022454"/>
    </source>
</evidence>
<keyword evidence="5 8" id="KW-0238">DNA-binding</keyword>
<dbReference type="InterPro" id="IPR009072">
    <property type="entry name" value="Histone-fold"/>
</dbReference>
<organism evidence="9 10">
    <name type="scientific">Mycena chlorophos</name>
    <name type="common">Agaric fungus</name>
    <name type="synonym">Agaricus chlorophos</name>
    <dbReference type="NCBI Taxonomy" id="658473"/>
    <lineage>
        <taxon>Eukaryota</taxon>
        <taxon>Fungi</taxon>
        <taxon>Dikarya</taxon>
        <taxon>Basidiomycota</taxon>
        <taxon>Agaricomycotina</taxon>
        <taxon>Agaricomycetes</taxon>
        <taxon>Agaricomycetidae</taxon>
        <taxon>Agaricales</taxon>
        <taxon>Marasmiineae</taxon>
        <taxon>Mycenaceae</taxon>
        <taxon>Mycena</taxon>
    </lineage>
</organism>
<dbReference type="AlphaFoldDB" id="A0A8H6WH46"/>
<name>A0A8H6WH46_MYCCL</name>
<dbReference type="OrthoDB" id="2921068at2759"/>
<dbReference type="GO" id="GO:0005634">
    <property type="term" value="C:nucleus"/>
    <property type="evidence" value="ECO:0007669"/>
    <property type="project" value="UniProtKB-SubCell"/>
</dbReference>
<dbReference type="GO" id="GO:0003677">
    <property type="term" value="F:DNA binding"/>
    <property type="evidence" value="ECO:0007669"/>
    <property type="project" value="UniProtKB-KW"/>
</dbReference>
<dbReference type="PANTHER" id="PTHR10484">
    <property type="entry name" value="HISTONE H4"/>
    <property type="match status" value="1"/>
</dbReference>
<dbReference type="Proteomes" id="UP000613580">
    <property type="component" value="Unassembled WGS sequence"/>
</dbReference>
<comment type="function">
    <text evidence="8">Core component of nucleosome. Nucleosomes wrap and compact DNA into chromatin, limiting DNA accessibility to the cellular machineries which require DNA as a template. Histones thereby play a central role in transcription regulation, DNA repair, DNA replication and chromosomal stability. DNA accessibility is regulated via a complex set of post-translational modifications of histones, also called histone code, and nucleosome remodeling.</text>
</comment>
<keyword evidence="6 8" id="KW-0539">Nucleus</keyword>
<gene>
    <name evidence="9" type="ORF">HMN09_00481700</name>
</gene>
<evidence type="ECO:0000313" key="10">
    <source>
        <dbReference type="Proteomes" id="UP000613580"/>
    </source>
</evidence>
<dbReference type="Gene3D" id="1.10.20.10">
    <property type="entry name" value="Histone, subunit A"/>
    <property type="match status" value="1"/>
</dbReference>
<comment type="caution">
    <text evidence="9">The sequence shown here is derived from an EMBL/GenBank/DDBJ whole genome shotgun (WGS) entry which is preliminary data.</text>
</comment>